<dbReference type="EC" id="2.7.13.3" evidence="2"/>
<evidence type="ECO:0000313" key="9">
    <source>
        <dbReference type="Proteomes" id="UP000422221"/>
    </source>
</evidence>
<accession>A0A7J4XGP3</accession>
<keyword evidence="5" id="KW-0902">Two-component regulatory system</keyword>
<dbReference type="SMART" id="SM00028">
    <property type="entry name" value="TPR"/>
    <property type="match status" value="2"/>
</dbReference>
<dbReference type="CDD" id="cd00082">
    <property type="entry name" value="HisKA"/>
    <property type="match status" value="1"/>
</dbReference>
<keyword evidence="6" id="KW-1133">Transmembrane helix</keyword>
<comment type="caution">
    <text evidence="8">The sequence shown here is derived from an EMBL/GenBank/DDBJ whole genome shotgun (WGS) entry which is preliminary data.</text>
</comment>
<dbReference type="Pfam" id="PF00512">
    <property type="entry name" value="HisKA"/>
    <property type="match status" value="1"/>
</dbReference>
<evidence type="ECO:0000256" key="3">
    <source>
        <dbReference type="ARBA" id="ARBA00022679"/>
    </source>
</evidence>
<gene>
    <name evidence="8" type="ORF">F3F73_15095</name>
</gene>
<evidence type="ECO:0000259" key="7">
    <source>
        <dbReference type="PROSITE" id="PS50109"/>
    </source>
</evidence>
<dbReference type="PANTHER" id="PTHR43711:SF26">
    <property type="entry name" value="SENSOR HISTIDINE KINASE RCSC"/>
    <property type="match status" value="1"/>
</dbReference>
<keyword evidence="6" id="KW-0812">Transmembrane</keyword>
<dbReference type="AlphaFoldDB" id="A0A7J4XGP3"/>
<dbReference type="InterPro" id="IPR050736">
    <property type="entry name" value="Sensor_HK_Regulatory"/>
</dbReference>
<keyword evidence="6" id="KW-0472">Membrane</keyword>
<name>A0A7J4XGP3_9BACE</name>
<feature type="transmembrane region" description="Helical" evidence="6">
    <location>
        <begin position="395"/>
        <end position="415"/>
    </location>
</feature>
<dbReference type="SUPFAM" id="SSF47384">
    <property type="entry name" value="Homodimeric domain of signal transducing histidine kinase"/>
    <property type="match status" value="1"/>
</dbReference>
<evidence type="ECO:0000256" key="2">
    <source>
        <dbReference type="ARBA" id="ARBA00012438"/>
    </source>
</evidence>
<evidence type="ECO:0000256" key="1">
    <source>
        <dbReference type="ARBA" id="ARBA00000085"/>
    </source>
</evidence>
<protein>
    <recommendedName>
        <fullName evidence="2">histidine kinase</fullName>
        <ecNumber evidence="2">2.7.13.3</ecNumber>
    </recommendedName>
</protein>
<organism evidence="8 9">
    <name type="scientific">Bacteroides salyersiae</name>
    <dbReference type="NCBI Taxonomy" id="291644"/>
    <lineage>
        <taxon>Bacteria</taxon>
        <taxon>Pseudomonadati</taxon>
        <taxon>Bacteroidota</taxon>
        <taxon>Bacteroidia</taxon>
        <taxon>Bacteroidales</taxon>
        <taxon>Bacteroidaceae</taxon>
        <taxon>Bacteroides</taxon>
    </lineage>
</organism>
<evidence type="ECO:0000313" key="8">
    <source>
        <dbReference type="EMBL" id="KAA3762412.1"/>
    </source>
</evidence>
<keyword evidence="4 8" id="KW-0418">Kinase</keyword>
<evidence type="ECO:0000256" key="6">
    <source>
        <dbReference type="SAM" id="Phobius"/>
    </source>
</evidence>
<feature type="domain" description="Histidine kinase" evidence="7">
    <location>
        <begin position="451"/>
        <end position="651"/>
    </location>
</feature>
<dbReference type="Gene3D" id="1.10.287.130">
    <property type="match status" value="1"/>
</dbReference>
<dbReference type="PROSITE" id="PS50109">
    <property type="entry name" value="HIS_KIN"/>
    <property type="match status" value="1"/>
</dbReference>
<dbReference type="RefSeq" id="WP_130059463.1">
    <property type="nucleotide sequence ID" value="NZ_JADNPJ010000012.1"/>
</dbReference>
<dbReference type="SUPFAM" id="SSF55874">
    <property type="entry name" value="ATPase domain of HSP90 chaperone/DNA topoisomerase II/histidine kinase"/>
    <property type="match status" value="1"/>
</dbReference>
<dbReference type="EMBL" id="VWMK01000015">
    <property type="protein sequence ID" value="KAA3762412.1"/>
    <property type="molecule type" value="Genomic_DNA"/>
</dbReference>
<dbReference type="Proteomes" id="UP000422221">
    <property type="component" value="Unassembled WGS sequence"/>
</dbReference>
<dbReference type="InterPro" id="IPR019734">
    <property type="entry name" value="TPR_rpt"/>
</dbReference>
<dbReference type="InterPro" id="IPR036097">
    <property type="entry name" value="HisK_dim/P_sf"/>
</dbReference>
<dbReference type="SUPFAM" id="SSF48452">
    <property type="entry name" value="TPR-like"/>
    <property type="match status" value="1"/>
</dbReference>
<comment type="catalytic activity">
    <reaction evidence="1">
        <text>ATP + protein L-histidine = ADP + protein N-phospho-L-histidine.</text>
        <dbReference type="EC" id="2.7.13.3"/>
    </reaction>
</comment>
<dbReference type="Gene3D" id="1.25.40.10">
    <property type="entry name" value="Tetratricopeptide repeat domain"/>
    <property type="match status" value="2"/>
</dbReference>
<proteinExistence type="predicted"/>
<evidence type="ECO:0000256" key="5">
    <source>
        <dbReference type="ARBA" id="ARBA00023012"/>
    </source>
</evidence>
<dbReference type="InterPro" id="IPR011990">
    <property type="entry name" value="TPR-like_helical_dom_sf"/>
</dbReference>
<dbReference type="PANTHER" id="PTHR43711">
    <property type="entry name" value="TWO-COMPONENT HISTIDINE KINASE"/>
    <property type="match status" value="1"/>
</dbReference>
<dbReference type="InterPro" id="IPR036890">
    <property type="entry name" value="HATPase_C_sf"/>
</dbReference>
<dbReference type="GO" id="GO:0000155">
    <property type="term" value="F:phosphorelay sensor kinase activity"/>
    <property type="evidence" value="ECO:0007669"/>
    <property type="project" value="InterPro"/>
</dbReference>
<evidence type="ECO:0000256" key="4">
    <source>
        <dbReference type="ARBA" id="ARBA00022777"/>
    </source>
</evidence>
<keyword evidence="3" id="KW-0808">Transferase</keyword>
<dbReference type="InterPro" id="IPR003661">
    <property type="entry name" value="HisK_dim/P_dom"/>
</dbReference>
<dbReference type="SMART" id="SM00388">
    <property type="entry name" value="HisKA"/>
    <property type="match status" value="1"/>
</dbReference>
<sequence length="654" mass="76063">MKQLIFTLILSCHFLTGMPTATPSSAKRDSLERLLTSMPHDSARLQMIQDITRMEQTNPNCIRYSDMLLQEAIAQNNPKYAGTALYFQIIYYYNQNELDSVIQKIEKMEPFVREGNLWDYYFDAQRCQIDLYSYREQIEFAINKSLEMYQKAQEANNVRGLIGAKQCLANAYMGTGRWEEGKKALEEAHMLLPKLDNVIVHNSVLCQLVSLSKAKDDFENLKKYLDEQKSILEDYIRKNPTMEEAFQDPLIFNELYYAYYYLEMNQSHPAFEHLQKGAKYLTPHTYFMYRVLYYDAYALYYRRCKEYDKALSQLDSTIVLLQEAFSSDYVNQLSAKADILVEAGRSQEALPIYEKVLQMKDSLVTELSDKQMKLIQSNYHINKIALEEEQLKNKIQLIVLIVIGTTLIVLVFFMLRIFRVRKALKIAESETRKATRIAEKANETKNHFLANMSYNIRIPLNGVVGFSQLIASEPNMDEDTRKEFSAIIQKNTEELMQLVNDVLDLSRLEANMMKFQIQEYDAVALCNDAIYMARMRNEETIEIYFDTHIETQPITTDTGRLIQALVSTLTYPQKNTAHREITFTLTRDDSGKQICFRISNSPLADPEFNSQEVSIRHDINRLLLQHFGGSYNITADEQERPVINFTYPLDIISE</sequence>
<dbReference type="InterPro" id="IPR005467">
    <property type="entry name" value="His_kinase_dom"/>
</dbReference>
<reference evidence="8 9" key="1">
    <citation type="journal article" date="2019" name="Nat. Med.">
        <title>A library of human gut bacterial isolates paired with longitudinal multiomics data enables mechanistic microbiome research.</title>
        <authorList>
            <person name="Poyet M."/>
            <person name="Groussin M."/>
            <person name="Gibbons S.M."/>
            <person name="Avila-Pacheco J."/>
            <person name="Jiang X."/>
            <person name="Kearney S.M."/>
            <person name="Perrotta A.R."/>
            <person name="Berdy B."/>
            <person name="Zhao S."/>
            <person name="Lieberman T.D."/>
            <person name="Swanson P.K."/>
            <person name="Smith M."/>
            <person name="Roesemann S."/>
            <person name="Alexander J.E."/>
            <person name="Rich S.A."/>
            <person name="Livny J."/>
            <person name="Vlamakis H."/>
            <person name="Clish C."/>
            <person name="Bullock K."/>
            <person name="Deik A."/>
            <person name="Scott J."/>
            <person name="Pierce K.A."/>
            <person name="Xavier R.J."/>
            <person name="Alm E.J."/>
        </authorList>
    </citation>
    <scope>NUCLEOTIDE SEQUENCE [LARGE SCALE GENOMIC DNA]</scope>
    <source>
        <strain evidence="8 9">BIOML-A10</strain>
    </source>
</reference>